<evidence type="ECO:0000256" key="2">
    <source>
        <dbReference type="ARBA" id="ARBA00013090"/>
    </source>
</evidence>
<dbReference type="PANTHER" id="PTHR21198:SF2">
    <property type="entry name" value="GLUTAMATE RACEMASE"/>
    <property type="match status" value="1"/>
</dbReference>
<keyword evidence="6 7" id="KW-0961">Cell wall biogenesis/degradation</keyword>
<feature type="active site" description="Proton donor/acceptor" evidence="7">
    <location>
        <position position="204"/>
    </location>
</feature>
<dbReference type="SUPFAM" id="SSF53681">
    <property type="entry name" value="Aspartate/glutamate racemase"/>
    <property type="match status" value="2"/>
</dbReference>
<keyword evidence="5 7" id="KW-0413">Isomerase</keyword>
<evidence type="ECO:0000256" key="5">
    <source>
        <dbReference type="ARBA" id="ARBA00023235"/>
    </source>
</evidence>
<dbReference type="InterPro" id="IPR001920">
    <property type="entry name" value="Asp/Glu_race"/>
</dbReference>
<protein>
    <recommendedName>
        <fullName evidence="2 7">Glutamate racemase</fullName>
        <ecNumber evidence="2 7">5.1.1.3</ecNumber>
    </recommendedName>
</protein>
<dbReference type="Pfam" id="PF01177">
    <property type="entry name" value="Asp_Glu_race"/>
    <property type="match status" value="1"/>
</dbReference>
<reference evidence="8 9" key="1">
    <citation type="submission" date="2019-08" db="EMBL/GenBank/DDBJ databases">
        <title>Five species of Acinetobacter isolated from floral nectar and animal pollinators.</title>
        <authorList>
            <person name="Hendry T.A."/>
        </authorList>
    </citation>
    <scope>NUCLEOTIDE SEQUENCE [LARGE SCALE GENOMIC DNA]</scope>
    <source>
        <strain evidence="8 9">MD18.27</strain>
    </source>
</reference>
<comment type="pathway">
    <text evidence="7">Cell wall biogenesis; peptidoglycan biosynthesis.</text>
</comment>
<keyword evidence="9" id="KW-1185">Reference proteome</keyword>
<feature type="binding site" evidence="7">
    <location>
        <begin position="27"/>
        <end position="28"/>
    </location>
    <ligand>
        <name>substrate</name>
    </ligand>
</feature>
<dbReference type="EMBL" id="VTDN01000005">
    <property type="protein sequence ID" value="MEB5476973.1"/>
    <property type="molecule type" value="Genomic_DNA"/>
</dbReference>
<feature type="active site" description="Proton donor/acceptor" evidence="7">
    <location>
        <position position="90"/>
    </location>
</feature>
<gene>
    <name evidence="7 8" type="primary">murI</name>
    <name evidence="8" type="ORF">I2F25_07970</name>
</gene>
<dbReference type="Gene3D" id="3.40.50.1860">
    <property type="match status" value="2"/>
</dbReference>
<feature type="binding site" evidence="7">
    <location>
        <begin position="59"/>
        <end position="60"/>
    </location>
    <ligand>
        <name>substrate</name>
    </ligand>
</feature>
<comment type="similarity">
    <text evidence="7">Belongs to the aspartate/glutamate racemases family.</text>
</comment>
<accession>A0ABU6DVU1</accession>
<dbReference type="NCBIfam" id="TIGR00067">
    <property type="entry name" value="glut_race"/>
    <property type="match status" value="1"/>
</dbReference>
<dbReference type="EC" id="5.1.1.3" evidence="2 7"/>
<dbReference type="InterPro" id="IPR015942">
    <property type="entry name" value="Asp/Glu/hydantoin_racemase"/>
</dbReference>
<name>A0ABU6DVU1_9GAMM</name>
<evidence type="ECO:0000256" key="1">
    <source>
        <dbReference type="ARBA" id="ARBA00001602"/>
    </source>
</evidence>
<evidence type="ECO:0000256" key="3">
    <source>
        <dbReference type="ARBA" id="ARBA00022960"/>
    </source>
</evidence>
<evidence type="ECO:0000313" key="8">
    <source>
        <dbReference type="EMBL" id="MEB5476973.1"/>
    </source>
</evidence>
<dbReference type="InterPro" id="IPR004391">
    <property type="entry name" value="Glu_race"/>
</dbReference>
<dbReference type="RefSeq" id="WP_325775388.1">
    <property type="nucleotide sequence ID" value="NZ_VTDN01000005.1"/>
</dbReference>
<dbReference type="GO" id="GO:0008881">
    <property type="term" value="F:glutamate racemase activity"/>
    <property type="evidence" value="ECO:0007669"/>
    <property type="project" value="UniProtKB-EC"/>
</dbReference>
<comment type="catalytic activity">
    <reaction evidence="1 7">
        <text>L-glutamate = D-glutamate</text>
        <dbReference type="Rhea" id="RHEA:12813"/>
        <dbReference type="ChEBI" id="CHEBI:29985"/>
        <dbReference type="ChEBI" id="CHEBI:29986"/>
        <dbReference type="EC" id="5.1.1.3"/>
    </reaction>
</comment>
<proteinExistence type="inferred from homology"/>
<keyword evidence="3 7" id="KW-0133">Cell shape</keyword>
<evidence type="ECO:0000256" key="6">
    <source>
        <dbReference type="ARBA" id="ARBA00023316"/>
    </source>
</evidence>
<evidence type="ECO:0000256" key="4">
    <source>
        <dbReference type="ARBA" id="ARBA00022984"/>
    </source>
</evidence>
<dbReference type="PANTHER" id="PTHR21198">
    <property type="entry name" value="GLUTAMATE RACEMASE"/>
    <property type="match status" value="1"/>
</dbReference>
<dbReference type="Proteomes" id="UP001339883">
    <property type="component" value="Unassembled WGS sequence"/>
</dbReference>
<comment type="function">
    <text evidence="7">Provides the (R)-glutamate required for cell wall biosynthesis.</text>
</comment>
<dbReference type="PROSITE" id="PS00923">
    <property type="entry name" value="ASP_GLU_RACEMASE_1"/>
    <property type="match status" value="1"/>
</dbReference>
<feature type="binding site" evidence="7">
    <location>
        <begin position="205"/>
        <end position="206"/>
    </location>
    <ligand>
        <name>substrate</name>
    </ligand>
</feature>
<dbReference type="PROSITE" id="PS00924">
    <property type="entry name" value="ASP_GLU_RACEMASE_2"/>
    <property type="match status" value="1"/>
</dbReference>
<dbReference type="HAMAP" id="MF_00258">
    <property type="entry name" value="Glu_racemase"/>
    <property type="match status" value="1"/>
</dbReference>
<dbReference type="InterPro" id="IPR033134">
    <property type="entry name" value="Asp/Glu_racemase_AS_2"/>
</dbReference>
<evidence type="ECO:0000313" key="9">
    <source>
        <dbReference type="Proteomes" id="UP001339883"/>
    </source>
</evidence>
<comment type="caution">
    <text evidence="8">The sequence shown here is derived from an EMBL/GenBank/DDBJ whole genome shotgun (WGS) entry which is preliminary data.</text>
</comment>
<dbReference type="InterPro" id="IPR018187">
    <property type="entry name" value="Asp/Glu_racemase_AS_1"/>
</dbReference>
<organism evidence="8 9">
    <name type="scientific">Acinetobacter pollinis</name>
    <dbReference type="NCBI Taxonomy" id="2605270"/>
    <lineage>
        <taxon>Bacteria</taxon>
        <taxon>Pseudomonadati</taxon>
        <taxon>Pseudomonadota</taxon>
        <taxon>Gammaproteobacteria</taxon>
        <taxon>Moraxellales</taxon>
        <taxon>Moraxellaceae</taxon>
        <taxon>Acinetobacter</taxon>
    </lineage>
</organism>
<evidence type="ECO:0000256" key="7">
    <source>
        <dbReference type="HAMAP-Rule" id="MF_00258"/>
    </source>
</evidence>
<keyword evidence="4 7" id="KW-0573">Peptidoglycan synthesis</keyword>
<sequence>MSDFHSLRYRRIHSIKASKDAPIGVFDSGVGGLSVVNDILKYLPHEHIHYLADTAHVPYGARDDNEIRHLTAQAVDWLYQKGCKAVVVACNTASAFSLDYLREHYGSDFPIIGLVPALKPAVLNTKSKVVAVLATPATFRGKLIKEVVCRFAQPLDVEVLPITSLELVPLIEAGKQDSDYMYSLLERTLKPALERKADHLVLGCTHYPFLKNSIETVFPNQFQLVDSGQAVARQLAHVLTHHGLINPNVTKTLQMTCYFTGGYTPQTEIVVQRLIAKEIRWTMGEYSI</sequence>
<feature type="binding site" evidence="7">
    <location>
        <begin position="91"/>
        <end position="92"/>
    </location>
    <ligand>
        <name>substrate</name>
    </ligand>
</feature>